<evidence type="ECO:0000256" key="1">
    <source>
        <dbReference type="SAM" id="Coils"/>
    </source>
</evidence>
<evidence type="ECO:0000313" key="4">
    <source>
        <dbReference type="Proteomes" id="UP000507470"/>
    </source>
</evidence>
<reference evidence="3 4" key="1">
    <citation type="submission" date="2020-06" db="EMBL/GenBank/DDBJ databases">
        <authorList>
            <person name="Li R."/>
            <person name="Bekaert M."/>
        </authorList>
    </citation>
    <scope>NUCLEOTIDE SEQUENCE [LARGE SCALE GENOMIC DNA]</scope>
    <source>
        <strain evidence="4">wild</strain>
    </source>
</reference>
<organism evidence="3 4">
    <name type="scientific">Mytilus coruscus</name>
    <name type="common">Sea mussel</name>
    <dbReference type="NCBI Taxonomy" id="42192"/>
    <lineage>
        <taxon>Eukaryota</taxon>
        <taxon>Metazoa</taxon>
        <taxon>Spiralia</taxon>
        <taxon>Lophotrochozoa</taxon>
        <taxon>Mollusca</taxon>
        <taxon>Bivalvia</taxon>
        <taxon>Autobranchia</taxon>
        <taxon>Pteriomorphia</taxon>
        <taxon>Mytilida</taxon>
        <taxon>Mytiloidea</taxon>
        <taxon>Mytilidae</taxon>
        <taxon>Mytilinae</taxon>
        <taxon>Mytilus</taxon>
    </lineage>
</organism>
<dbReference type="Gene3D" id="3.50.4.10">
    <property type="entry name" value="Hepatocyte Growth Factor"/>
    <property type="match status" value="1"/>
</dbReference>
<feature type="coiled-coil region" evidence="1">
    <location>
        <begin position="107"/>
        <end position="134"/>
    </location>
</feature>
<gene>
    <name evidence="3" type="ORF">MCOR_30000</name>
</gene>
<feature type="domain" description="Apple" evidence="2">
    <location>
        <begin position="9"/>
        <end position="44"/>
    </location>
</feature>
<dbReference type="Proteomes" id="UP000507470">
    <property type="component" value="Unassembled WGS sequence"/>
</dbReference>
<dbReference type="Pfam" id="PF00024">
    <property type="entry name" value="PAN_1"/>
    <property type="match status" value="1"/>
</dbReference>
<dbReference type="EMBL" id="CACVKT020005464">
    <property type="protein sequence ID" value="CAC5395321.1"/>
    <property type="molecule type" value="Genomic_DNA"/>
</dbReference>
<dbReference type="AlphaFoldDB" id="A0A6J8CHZ1"/>
<name>A0A6J8CHZ1_MYTCO</name>
<evidence type="ECO:0000259" key="2">
    <source>
        <dbReference type="Pfam" id="PF00024"/>
    </source>
</evidence>
<evidence type="ECO:0000313" key="3">
    <source>
        <dbReference type="EMBL" id="CAC5395321.1"/>
    </source>
</evidence>
<keyword evidence="1" id="KW-0175">Coiled coil</keyword>
<dbReference type="InterPro" id="IPR003609">
    <property type="entry name" value="Pan_app"/>
</dbReference>
<accession>A0A6J8CHZ1</accession>
<proteinExistence type="predicted"/>
<dbReference type="OrthoDB" id="10066957at2759"/>
<sequence>MTMPVPTISLLACAMHCKLNSECTLIAFNESSKQCMVESNTPQSTLSAEWTLYIATAGLSSFDHQPPLKSTSQPITCTLSQSDVTRIALELKQMLHSEIDYTIKATIDQYKQEINKLTNENQKLRDDLDSLEQYGRRDLMRINGIPDGGNMDVVMRINGIPDGGNMETSEKTTELVTTLIKSIDREL</sequence>
<keyword evidence="4" id="KW-1185">Reference proteome</keyword>
<protein>
    <recommendedName>
        <fullName evidence="2">Apple domain-containing protein</fullName>
    </recommendedName>
</protein>